<dbReference type="EC" id="2.1.1.334" evidence="6"/>
<dbReference type="PANTHER" id="PTHR12714:SF24">
    <property type="entry name" value="SLR1182 PROTEIN"/>
    <property type="match status" value="1"/>
</dbReference>
<evidence type="ECO:0000313" key="6">
    <source>
        <dbReference type="EMBL" id="WWT55394.1"/>
    </source>
</evidence>
<dbReference type="EMBL" id="CP146369">
    <property type="protein sequence ID" value="WWT55394.1"/>
    <property type="molecule type" value="Genomic_DNA"/>
</dbReference>
<proteinExistence type="predicted"/>
<keyword evidence="2 5" id="KW-0812">Transmembrane</keyword>
<evidence type="ECO:0000313" key="7">
    <source>
        <dbReference type="Proteomes" id="UP001363460"/>
    </source>
</evidence>
<keyword evidence="3 5" id="KW-1133">Transmembrane helix</keyword>
<sequence length="157" mass="17138">MSAKSDHAGVLAPPPLIYLAFLLVGFGIGRLIGEPSLGLAIEWRRGLAFVLVIGGLLLDGIAAGTFRRLGTPPEPWKPTTALATGGLYRFSRNPIYLGFGLTYIGFAVAMDSPIALAMLPPCLIVIDRFVIAREERYLSARFGAEYEAYKGRVRRWL</sequence>
<dbReference type="RefSeq" id="WP_338577815.1">
    <property type="nucleotide sequence ID" value="NZ_CP146369.1"/>
</dbReference>
<evidence type="ECO:0000256" key="1">
    <source>
        <dbReference type="ARBA" id="ARBA00004127"/>
    </source>
</evidence>
<keyword evidence="7" id="KW-1185">Reference proteome</keyword>
<keyword evidence="6" id="KW-0489">Methyltransferase</keyword>
<keyword evidence="4 5" id="KW-0472">Membrane</keyword>
<comment type="subcellular location">
    <subcellularLocation>
        <location evidence="1">Endomembrane system</location>
        <topology evidence="1">Multi-pass membrane protein</topology>
    </subcellularLocation>
</comment>
<dbReference type="InterPro" id="IPR007318">
    <property type="entry name" value="Phopholipid_MeTrfase"/>
</dbReference>
<evidence type="ECO:0000256" key="3">
    <source>
        <dbReference type="ARBA" id="ARBA00022989"/>
    </source>
</evidence>
<dbReference type="GO" id="GO:0004671">
    <property type="term" value="F:protein C-terminal S-isoprenylcysteine carboxyl O-methyltransferase activity"/>
    <property type="evidence" value="ECO:0007669"/>
    <property type="project" value="UniProtKB-EC"/>
</dbReference>
<dbReference type="EC" id="2.1.1.100" evidence="6"/>
<feature type="transmembrane region" description="Helical" evidence="5">
    <location>
        <begin position="15"/>
        <end position="33"/>
    </location>
</feature>
<name>A0ABZ2ICR3_9CAUL</name>
<dbReference type="GO" id="GO:0032259">
    <property type="term" value="P:methylation"/>
    <property type="evidence" value="ECO:0007669"/>
    <property type="project" value="UniProtKB-KW"/>
</dbReference>
<dbReference type="Proteomes" id="UP001363460">
    <property type="component" value="Chromosome"/>
</dbReference>
<feature type="transmembrane region" description="Helical" evidence="5">
    <location>
        <begin position="45"/>
        <end position="66"/>
    </location>
</feature>
<dbReference type="Gene3D" id="1.20.120.1630">
    <property type="match status" value="1"/>
</dbReference>
<reference evidence="6 7" key="1">
    <citation type="submission" date="2024-02" db="EMBL/GenBank/DDBJ databases">
        <title>Distribution and functional of Brevundimonas-related endobacteria within Verticillium dahliae.</title>
        <authorList>
            <person name="Zeng H."/>
        </authorList>
    </citation>
    <scope>NUCLEOTIDE SEQUENCE [LARGE SCALE GENOMIC DNA]</scope>
    <source>
        <strain evidence="6 7">TRM 44200</strain>
    </source>
</reference>
<evidence type="ECO:0000256" key="5">
    <source>
        <dbReference type="SAM" id="Phobius"/>
    </source>
</evidence>
<accession>A0ABZ2ICR3</accession>
<evidence type="ECO:0000256" key="2">
    <source>
        <dbReference type="ARBA" id="ARBA00022692"/>
    </source>
</evidence>
<dbReference type="PANTHER" id="PTHR12714">
    <property type="entry name" value="PROTEIN-S ISOPRENYLCYSTEINE O-METHYLTRANSFERASE"/>
    <property type="match status" value="1"/>
</dbReference>
<protein>
    <submittedName>
        <fullName evidence="6">Isoprenylcysteine carboxylmethyltransferase family protein</fullName>
        <ecNumber evidence="6">2.1.1.100</ecNumber>
        <ecNumber evidence="6">2.1.1.334</ecNumber>
    </submittedName>
</protein>
<keyword evidence="6" id="KW-0808">Transferase</keyword>
<gene>
    <name evidence="6" type="ORF">V8J38_02870</name>
</gene>
<feature type="transmembrane region" description="Helical" evidence="5">
    <location>
        <begin position="95"/>
        <end position="126"/>
    </location>
</feature>
<dbReference type="Pfam" id="PF04191">
    <property type="entry name" value="PEMT"/>
    <property type="match status" value="1"/>
</dbReference>
<organism evidence="6 7">
    <name type="scientific">Brevundimonas olei</name>
    <dbReference type="NCBI Taxonomy" id="657642"/>
    <lineage>
        <taxon>Bacteria</taxon>
        <taxon>Pseudomonadati</taxon>
        <taxon>Pseudomonadota</taxon>
        <taxon>Alphaproteobacteria</taxon>
        <taxon>Caulobacterales</taxon>
        <taxon>Caulobacteraceae</taxon>
        <taxon>Brevundimonas</taxon>
    </lineage>
</organism>
<evidence type="ECO:0000256" key="4">
    <source>
        <dbReference type="ARBA" id="ARBA00023136"/>
    </source>
</evidence>